<evidence type="ECO:0000313" key="1">
    <source>
        <dbReference type="EMBL" id="GBN50756.1"/>
    </source>
</evidence>
<keyword evidence="2" id="KW-1185">Reference proteome</keyword>
<sequence>MDAEIGTTCHWIWMSGSKSAEEPHKGWSGFMDIVAGKRCYDKSAVIPFPFVNLQPSDPISINTCLHVSAEECRKLQQRCIVTFKLPLFIKAIDIVSQADEIDELSKVIVRLGGFHLLMSYMGAVAKSWVAVASQKCDMRYLLRTLLSTWLMDILMQEHYQLIRFLKQQLLI</sequence>
<dbReference type="EMBL" id="BGPR01133189">
    <property type="protein sequence ID" value="GBN50756.1"/>
    <property type="molecule type" value="Genomic_DNA"/>
</dbReference>
<proteinExistence type="predicted"/>
<accession>A0A4Y2PKZ1</accession>
<comment type="caution">
    <text evidence="1">The sequence shown here is derived from an EMBL/GenBank/DDBJ whole genome shotgun (WGS) entry which is preliminary data.</text>
</comment>
<name>A0A4Y2PKZ1_ARAVE</name>
<organism evidence="1 2">
    <name type="scientific">Araneus ventricosus</name>
    <name type="common">Orbweaver spider</name>
    <name type="synonym">Epeira ventricosa</name>
    <dbReference type="NCBI Taxonomy" id="182803"/>
    <lineage>
        <taxon>Eukaryota</taxon>
        <taxon>Metazoa</taxon>
        <taxon>Ecdysozoa</taxon>
        <taxon>Arthropoda</taxon>
        <taxon>Chelicerata</taxon>
        <taxon>Arachnida</taxon>
        <taxon>Araneae</taxon>
        <taxon>Araneomorphae</taxon>
        <taxon>Entelegynae</taxon>
        <taxon>Araneoidea</taxon>
        <taxon>Araneidae</taxon>
        <taxon>Araneus</taxon>
    </lineage>
</organism>
<dbReference type="OrthoDB" id="5983950at2759"/>
<gene>
    <name evidence="1" type="ORF">AVEN_185748_1</name>
</gene>
<protein>
    <submittedName>
        <fullName evidence="1">Uncharacterized protein</fullName>
    </submittedName>
</protein>
<dbReference type="AlphaFoldDB" id="A0A4Y2PKZ1"/>
<evidence type="ECO:0000313" key="2">
    <source>
        <dbReference type="Proteomes" id="UP000499080"/>
    </source>
</evidence>
<reference evidence="1 2" key="1">
    <citation type="journal article" date="2019" name="Sci. Rep.">
        <title>Orb-weaving spider Araneus ventricosus genome elucidates the spidroin gene catalogue.</title>
        <authorList>
            <person name="Kono N."/>
            <person name="Nakamura H."/>
            <person name="Ohtoshi R."/>
            <person name="Moran D.A.P."/>
            <person name="Shinohara A."/>
            <person name="Yoshida Y."/>
            <person name="Fujiwara M."/>
            <person name="Mori M."/>
            <person name="Tomita M."/>
            <person name="Arakawa K."/>
        </authorList>
    </citation>
    <scope>NUCLEOTIDE SEQUENCE [LARGE SCALE GENOMIC DNA]</scope>
</reference>
<dbReference type="Proteomes" id="UP000499080">
    <property type="component" value="Unassembled WGS sequence"/>
</dbReference>